<keyword evidence="4" id="KW-1185">Reference proteome</keyword>
<dbReference type="Proteomes" id="UP000001449">
    <property type="component" value="Chromosome 7"/>
</dbReference>
<evidence type="ECO:0000256" key="1">
    <source>
        <dbReference type="ARBA" id="ARBA00022737"/>
    </source>
</evidence>
<dbReference type="PaxDb" id="35128-Thaps23368"/>
<dbReference type="PANTHER" id="PTHR19316:SF18">
    <property type="entry name" value="HSP70-BINDING PROTEIN 1"/>
    <property type="match status" value="1"/>
</dbReference>
<dbReference type="HOGENOM" id="CLU_049387_1_1_1"/>
<dbReference type="STRING" id="35128.B5YMC3"/>
<dbReference type="Pfam" id="PF08609">
    <property type="entry name" value="Fes1"/>
    <property type="match status" value="1"/>
</dbReference>
<dbReference type="InterPro" id="IPR016024">
    <property type="entry name" value="ARM-type_fold"/>
</dbReference>
<dbReference type="InterPro" id="IPR013918">
    <property type="entry name" value="Nucleotide_exch_fac_Fes1"/>
</dbReference>
<dbReference type="InterPro" id="IPR011989">
    <property type="entry name" value="ARM-like"/>
</dbReference>
<evidence type="ECO:0000313" key="3">
    <source>
        <dbReference type="EMBL" id="ACI64435.1"/>
    </source>
</evidence>
<sequence>MSDNNSPFAWLGLLKWSLAYSDGTRPADDTIEPMSKEDKEFLEKVMKEGIIDEGERMKTILKDLTDGLESMLKGGGTDGGSEEEKRKELSEDDMLDLFQELRDIVEQIDYARAFMAMGGIPFLLGCATTEGNVPKSIRKAALSVMATMCQNNPPVQLNLLEVGHIPHFIQLFFDYTPTEENGYVGDDSIREKVVQALSASIRGHSMAEHVFCKNEQGRLMLQIGIGMTQEEGKTEQQPKPSAQLRKRCMFLLRALLTADDTTNERWEQYKNVIAYICTHETNPAWEDDAEIREISIAMLTQLLKQKPSPTEDGGTADEISVASTTIAQHKNDIAAIGIKRIKEIRALDKDCEEREYSSLELEEWEQLMVALAEATHTPYTTGGGDDGAPPLAVCPM</sequence>
<dbReference type="Gene3D" id="1.25.10.10">
    <property type="entry name" value="Leucine-rich Repeat Variant"/>
    <property type="match status" value="1"/>
</dbReference>
<dbReference type="AlphaFoldDB" id="B5YMC3"/>
<accession>B5YMC3</accession>
<dbReference type="InterPro" id="IPR050693">
    <property type="entry name" value="Hsp70_NEF-Inhibitors"/>
</dbReference>
<evidence type="ECO:0000313" key="4">
    <source>
        <dbReference type="Proteomes" id="UP000001449"/>
    </source>
</evidence>
<dbReference type="RefSeq" id="XP_002295718.1">
    <property type="nucleotide sequence ID" value="XM_002295682.1"/>
</dbReference>
<dbReference type="GeneID" id="7446200"/>
<dbReference type="PANTHER" id="PTHR19316">
    <property type="entry name" value="PROTEIN FOLDING REGULATOR"/>
    <property type="match status" value="1"/>
</dbReference>
<dbReference type="EMBL" id="CP001160">
    <property type="protein sequence ID" value="ACI64435.1"/>
    <property type="molecule type" value="Genomic_DNA"/>
</dbReference>
<dbReference type="KEGG" id="tps:THAPS_23368"/>
<dbReference type="InParanoid" id="B5YMC3"/>
<organism evidence="3 4">
    <name type="scientific">Thalassiosira pseudonana</name>
    <name type="common">Marine diatom</name>
    <name type="synonym">Cyclotella nana</name>
    <dbReference type="NCBI Taxonomy" id="35128"/>
    <lineage>
        <taxon>Eukaryota</taxon>
        <taxon>Sar</taxon>
        <taxon>Stramenopiles</taxon>
        <taxon>Ochrophyta</taxon>
        <taxon>Bacillariophyta</taxon>
        <taxon>Coscinodiscophyceae</taxon>
        <taxon>Thalassiosirophycidae</taxon>
        <taxon>Thalassiosirales</taxon>
        <taxon>Thalassiosiraceae</taxon>
        <taxon>Thalassiosira</taxon>
    </lineage>
</organism>
<dbReference type="GO" id="GO:0005783">
    <property type="term" value="C:endoplasmic reticulum"/>
    <property type="evidence" value="ECO:0000318"/>
    <property type="project" value="GO_Central"/>
</dbReference>
<evidence type="ECO:0000259" key="2">
    <source>
        <dbReference type="Pfam" id="PF08609"/>
    </source>
</evidence>
<reference evidence="3 4" key="2">
    <citation type="journal article" date="2008" name="Nature">
        <title>The Phaeodactylum genome reveals the evolutionary history of diatom genomes.</title>
        <authorList>
            <person name="Bowler C."/>
            <person name="Allen A.E."/>
            <person name="Badger J.H."/>
            <person name="Grimwood J."/>
            <person name="Jabbari K."/>
            <person name="Kuo A."/>
            <person name="Maheswari U."/>
            <person name="Martens C."/>
            <person name="Maumus F."/>
            <person name="Otillar R.P."/>
            <person name="Rayko E."/>
            <person name="Salamov A."/>
            <person name="Vandepoele K."/>
            <person name="Beszteri B."/>
            <person name="Gruber A."/>
            <person name="Heijde M."/>
            <person name="Katinka M."/>
            <person name="Mock T."/>
            <person name="Valentin K."/>
            <person name="Verret F."/>
            <person name="Berges J.A."/>
            <person name="Brownlee C."/>
            <person name="Cadoret J.P."/>
            <person name="Chiovitti A."/>
            <person name="Choi C.J."/>
            <person name="Coesel S."/>
            <person name="De Martino A."/>
            <person name="Detter J.C."/>
            <person name="Durkin C."/>
            <person name="Falciatore A."/>
            <person name="Fournet J."/>
            <person name="Haruta M."/>
            <person name="Huysman M.J."/>
            <person name="Jenkins B.D."/>
            <person name="Jiroutova K."/>
            <person name="Jorgensen R.E."/>
            <person name="Joubert Y."/>
            <person name="Kaplan A."/>
            <person name="Kroger N."/>
            <person name="Kroth P.G."/>
            <person name="La Roche J."/>
            <person name="Lindquist E."/>
            <person name="Lommer M."/>
            <person name="Martin-Jezequel V."/>
            <person name="Lopez P.J."/>
            <person name="Lucas S."/>
            <person name="Mangogna M."/>
            <person name="McGinnis K."/>
            <person name="Medlin L.K."/>
            <person name="Montsant A."/>
            <person name="Oudot-Le Secq M.P."/>
            <person name="Napoli C."/>
            <person name="Obornik M."/>
            <person name="Parker M.S."/>
            <person name="Petit J.L."/>
            <person name="Porcel B.M."/>
            <person name="Poulsen N."/>
            <person name="Robison M."/>
            <person name="Rychlewski L."/>
            <person name="Rynearson T.A."/>
            <person name="Schmutz J."/>
            <person name="Shapiro H."/>
            <person name="Siaut M."/>
            <person name="Stanley M."/>
            <person name="Sussman M.R."/>
            <person name="Taylor A.R."/>
            <person name="Vardi A."/>
            <person name="von Dassow P."/>
            <person name="Vyverman W."/>
            <person name="Willis A."/>
            <person name="Wyrwicz L.S."/>
            <person name="Rokhsar D.S."/>
            <person name="Weissenbach J."/>
            <person name="Armbrust E.V."/>
            <person name="Green B.R."/>
            <person name="Van de Peer Y."/>
            <person name="Grigoriev I.V."/>
        </authorList>
    </citation>
    <scope>NUCLEOTIDE SEQUENCE [LARGE SCALE GENOMIC DNA]</scope>
    <source>
        <strain evidence="3 4">CCMP1335</strain>
    </source>
</reference>
<dbReference type="OMA" id="CMFLLRA"/>
<dbReference type="SUPFAM" id="SSF48371">
    <property type="entry name" value="ARM repeat"/>
    <property type="match status" value="1"/>
</dbReference>
<reference evidence="3 4" key="1">
    <citation type="journal article" date="2004" name="Science">
        <title>The genome of the diatom Thalassiosira pseudonana: ecology, evolution, and metabolism.</title>
        <authorList>
            <person name="Armbrust E.V."/>
            <person name="Berges J.A."/>
            <person name="Bowler C."/>
            <person name="Green B.R."/>
            <person name="Martinez D."/>
            <person name="Putnam N.H."/>
            <person name="Zhou S."/>
            <person name="Allen A.E."/>
            <person name="Apt K.E."/>
            <person name="Bechner M."/>
            <person name="Brzezinski M.A."/>
            <person name="Chaal B.K."/>
            <person name="Chiovitti A."/>
            <person name="Davis A.K."/>
            <person name="Demarest M.S."/>
            <person name="Detter J.C."/>
            <person name="Glavina T."/>
            <person name="Goodstein D."/>
            <person name="Hadi M.Z."/>
            <person name="Hellsten U."/>
            <person name="Hildebrand M."/>
            <person name="Jenkins B.D."/>
            <person name="Jurka J."/>
            <person name="Kapitonov V.V."/>
            <person name="Kroger N."/>
            <person name="Lau W.W."/>
            <person name="Lane T.W."/>
            <person name="Larimer F.W."/>
            <person name="Lippmeier J.C."/>
            <person name="Lucas S."/>
            <person name="Medina M."/>
            <person name="Montsant A."/>
            <person name="Obornik M."/>
            <person name="Parker M.S."/>
            <person name="Palenik B."/>
            <person name="Pazour G.J."/>
            <person name="Richardson P.M."/>
            <person name="Rynearson T.A."/>
            <person name="Saito M.A."/>
            <person name="Schwartz D.C."/>
            <person name="Thamatrakoln K."/>
            <person name="Valentin K."/>
            <person name="Vardi A."/>
            <person name="Wilkerson F.P."/>
            <person name="Rokhsar D.S."/>
        </authorList>
    </citation>
    <scope>NUCLEOTIDE SEQUENCE [LARGE SCALE GENOMIC DNA]</scope>
    <source>
        <strain evidence="3 4">CCMP1335</strain>
    </source>
</reference>
<feature type="domain" description="Nucleotide exchange factor Fes1" evidence="2">
    <location>
        <begin position="12"/>
        <end position="111"/>
    </location>
</feature>
<name>B5YMC3_THAPS</name>
<gene>
    <name evidence="3" type="ORF">THAPS_23368</name>
</gene>
<dbReference type="eggNOG" id="KOG2160">
    <property type="taxonomic scope" value="Eukaryota"/>
</dbReference>
<keyword evidence="1" id="KW-0677">Repeat</keyword>
<protein>
    <recommendedName>
        <fullName evidence="2">Nucleotide exchange factor Fes1 domain-containing protein</fullName>
    </recommendedName>
</protein>
<dbReference type="GO" id="GO:0000774">
    <property type="term" value="F:adenyl-nucleotide exchange factor activity"/>
    <property type="evidence" value="ECO:0000318"/>
    <property type="project" value="GO_Central"/>
</dbReference>
<proteinExistence type="predicted"/>